<dbReference type="Proteomes" id="UP000324800">
    <property type="component" value="Unassembled WGS sequence"/>
</dbReference>
<feature type="compositionally biased region" description="Low complexity" evidence="1">
    <location>
        <begin position="231"/>
        <end position="240"/>
    </location>
</feature>
<feature type="compositionally biased region" description="Basic and acidic residues" evidence="1">
    <location>
        <begin position="241"/>
        <end position="256"/>
    </location>
</feature>
<organism evidence="2 3">
    <name type="scientific">Streblomastix strix</name>
    <dbReference type="NCBI Taxonomy" id="222440"/>
    <lineage>
        <taxon>Eukaryota</taxon>
        <taxon>Metamonada</taxon>
        <taxon>Preaxostyla</taxon>
        <taxon>Oxymonadida</taxon>
        <taxon>Streblomastigidae</taxon>
        <taxon>Streblomastix</taxon>
    </lineage>
</organism>
<name>A0A5J4TXT9_9EUKA</name>
<accession>A0A5J4TXT9</accession>
<feature type="region of interest" description="Disordered" evidence="1">
    <location>
        <begin position="231"/>
        <end position="256"/>
    </location>
</feature>
<evidence type="ECO:0000313" key="3">
    <source>
        <dbReference type="Proteomes" id="UP000324800"/>
    </source>
</evidence>
<evidence type="ECO:0000256" key="1">
    <source>
        <dbReference type="SAM" id="MobiDB-lite"/>
    </source>
</evidence>
<protein>
    <submittedName>
        <fullName evidence="2">Uncharacterized protein</fullName>
    </submittedName>
</protein>
<comment type="caution">
    <text evidence="2">The sequence shown here is derived from an EMBL/GenBank/DDBJ whole genome shotgun (WGS) entry which is preliminary data.</text>
</comment>
<proteinExistence type="predicted"/>
<dbReference type="AlphaFoldDB" id="A0A5J4TXT9"/>
<reference evidence="2 3" key="1">
    <citation type="submission" date="2019-03" db="EMBL/GenBank/DDBJ databases">
        <title>Single cell metagenomics reveals metabolic interactions within the superorganism composed of flagellate Streblomastix strix and complex community of Bacteroidetes bacteria on its surface.</title>
        <authorList>
            <person name="Treitli S.C."/>
            <person name="Kolisko M."/>
            <person name="Husnik F."/>
            <person name="Keeling P."/>
            <person name="Hampl V."/>
        </authorList>
    </citation>
    <scope>NUCLEOTIDE SEQUENCE [LARGE SCALE GENOMIC DNA]</scope>
    <source>
        <strain evidence="2">ST1C</strain>
    </source>
</reference>
<dbReference type="EMBL" id="SNRW01023090">
    <property type="protein sequence ID" value="KAA6363306.1"/>
    <property type="molecule type" value="Genomic_DNA"/>
</dbReference>
<evidence type="ECO:0000313" key="2">
    <source>
        <dbReference type="EMBL" id="KAA6363306.1"/>
    </source>
</evidence>
<gene>
    <name evidence="2" type="ORF">EZS28_041168</name>
</gene>
<sequence length="256" mass="29076">MTQWIRKNLNSENCYLSSKKSTNQQNAKDFQVVNNLHVCRGKADQNITNRQDESITITENGLEGLDRTQEADQNPGTNQGPSLGLRPSLGLQCMNHLVNLTKGCKDNWSTLQGQKGEVSSQSQQEQGAGGYRTHQIEGGEMSTYNQPQSLQSSQAQSQLHHMLMSRNLCQPQKAQLCELQNHAGHRFRVISESANLCGWKRSHVLNCGNQAISRQTKEALEREAKLFGQNRNSNRNYYYKSNDKRDSRHDYRSHNK</sequence>